<dbReference type="Pfam" id="PF03352">
    <property type="entry name" value="Adenine_glyco"/>
    <property type="match status" value="1"/>
</dbReference>
<dbReference type="InterPro" id="IPR052891">
    <property type="entry name" value="DNA-3mA_glycosylase"/>
</dbReference>
<dbReference type="AlphaFoldDB" id="A0A542SL73"/>
<keyword evidence="3" id="KW-1185">Reference proteome</keyword>
<protein>
    <submittedName>
        <fullName evidence="2">DNA-3-methyladenine glycosylase I</fullName>
    </submittedName>
</protein>
<name>A0A542SL73_9MICO</name>
<keyword evidence="1" id="KW-0862">Zinc</keyword>
<evidence type="ECO:0000256" key="1">
    <source>
        <dbReference type="PIRSR" id="PIRSR605019-1"/>
    </source>
</evidence>
<dbReference type="PANTHER" id="PTHR30037">
    <property type="entry name" value="DNA-3-METHYLADENINE GLYCOSYLASE 1"/>
    <property type="match status" value="1"/>
</dbReference>
<evidence type="ECO:0000313" key="3">
    <source>
        <dbReference type="Proteomes" id="UP000316181"/>
    </source>
</evidence>
<dbReference type="GO" id="GO:0006284">
    <property type="term" value="P:base-excision repair"/>
    <property type="evidence" value="ECO:0007669"/>
    <property type="project" value="InterPro"/>
</dbReference>
<dbReference type="InterPro" id="IPR005019">
    <property type="entry name" value="Adenine_glyco"/>
</dbReference>
<dbReference type="OrthoDB" id="9807664at2"/>
<sequence length="198" mass="21679">MEGILAADSGLVLGIDGLARPGWAATDPLMRDYYDREWGNPVRDEAGLFERLSLEVFQSGLAWATILRKREAFRSAFRGFAPDAVAGFDDRDVDRLLADSSIVRNRRKIEATIANAQATVALRAEGGLSALIWGFASPQRYTPRSVTEIPTESPESVALAKQLRDHGFRHVGPVTMFALMEAVGVVNTHVVGSHRRAC</sequence>
<dbReference type="GO" id="GO:0008725">
    <property type="term" value="F:DNA-3-methyladenine glycosylase activity"/>
    <property type="evidence" value="ECO:0007669"/>
    <property type="project" value="InterPro"/>
</dbReference>
<dbReference type="SUPFAM" id="SSF48150">
    <property type="entry name" value="DNA-glycosylase"/>
    <property type="match status" value="1"/>
</dbReference>
<keyword evidence="1" id="KW-0479">Metal-binding</keyword>
<dbReference type="InterPro" id="IPR011257">
    <property type="entry name" value="DNA_glycosylase"/>
</dbReference>
<evidence type="ECO:0000313" key="2">
    <source>
        <dbReference type="EMBL" id="TQK75390.1"/>
    </source>
</evidence>
<dbReference type="RefSeq" id="WP_142110808.1">
    <property type="nucleotide sequence ID" value="NZ_BAAATB010000006.1"/>
</dbReference>
<comment type="caution">
    <text evidence="2">The sequence shown here is derived from an EMBL/GenBank/DDBJ whole genome shotgun (WGS) entry which is preliminary data.</text>
</comment>
<reference evidence="2 3" key="1">
    <citation type="submission" date="2019-06" db="EMBL/GenBank/DDBJ databases">
        <title>Sequencing the genomes of 1000 actinobacteria strains.</title>
        <authorList>
            <person name="Klenk H.-P."/>
        </authorList>
    </citation>
    <scope>NUCLEOTIDE SEQUENCE [LARGE SCALE GENOMIC DNA]</scope>
    <source>
        <strain evidence="2 3">DSM 10596</strain>
    </source>
</reference>
<proteinExistence type="predicted"/>
<dbReference type="GO" id="GO:0046872">
    <property type="term" value="F:metal ion binding"/>
    <property type="evidence" value="ECO:0007669"/>
    <property type="project" value="UniProtKB-KW"/>
</dbReference>
<dbReference type="Proteomes" id="UP000316181">
    <property type="component" value="Unassembled WGS sequence"/>
</dbReference>
<feature type="binding site" evidence="1">
    <location>
        <position position="189"/>
    </location>
    <ligand>
        <name>Zn(2+)</name>
        <dbReference type="ChEBI" id="CHEBI:29105"/>
    </ligand>
</feature>
<dbReference type="EMBL" id="VFNV01000001">
    <property type="protein sequence ID" value="TQK75390.1"/>
    <property type="molecule type" value="Genomic_DNA"/>
</dbReference>
<dbReference type="PANTHER" id="PTHR30037:SF4">
    <property type="entry name" value="DNA-3-METHYLADENINE GLYCOSYLASE I"/>
    <property type="match status" value="1"/>
</dbReference>
<organism evidence="2 3">
    <name type="scientific">Rarobacter incanus</name>
    <dbReference type="NCBI Taxonomy" id="153494"/>
    <lineage>
        <taxon>Bacteria</taxon>
        <taxon>Bacillati</taxon>
        <taxon>Actinomycetota</taxon>
        <taxon>Actinomycetes</taxon>
        <taxon>Micrococcales</taxon>
        <taxon>Rarobacteraceae</taxon>
        <taxon>Rarobacter</taxon>
    </lineage>
</organism>
<dbReference type="Gene3D" id="1.10.340.30">
    <property type="entry name" value="Hypothetical protein, domain 2"/>
    <property type="match status" value="1"/>
</dbReference>
<gene>
    <name evidence="2" type="ORF">FB389_0016</name>
</gene>
<accession>A0A542SL73</accession>